<comment type="caution">
    <text evidence="2">The sequence shown here is derived from an EMBL/GenBank/DDBJ whole genome shotgun (WGS) entry which is preliminary data.</text>
</comment>
<feature type="coiled-coil region" evidence="1">
    <location>
        <begin position="5"/>
        <end position="32"/>
    </location>
</feature>
<reference evidence="2" key="1">
    <citation type="journal article" date="2015" name="Nature">
        <title>Complex archaea that bridge the gap between prokaryotes and eukaryotes.</title>
        <authorList>
            <person name="Spang A."/>
            <person name="Saw J.H."/>
            <person name="Jorgensen S.L."/>
            <person name="Zaremba-Niedzwiedzka K."/>
            <person name="Martijn J."/>
            <person name="Lind A.E."/>
            <person name="van Eijk R."/>
            <person name="Schleper C."/>
            <person name="Guy L."/>
            <person name="Ettema T.J."/>
        </authorList>
    </citation>
    <scope>NUCLEOTIDE SEQUENCE</scope>
</reference>
<keyword evidence="1" id="KW-0175">Coiled coil</keyword>
<sequence length="108" mass="12514">IMNEREILERSINDHQAAIDKAKKELEGLEVTYSIGDRFNCNGNKILLVEFPSGEVGCIYLGTGKSWGHYHKTVKDCNRITKKELGSFYRRESDGTSRYWDNRKQEKV</sequence>
<proteinExistence type="predicted"/>
<dbReference type="EMBL" id="LAZR01060805">
    <property type="protein sequence ID" value="KKK64913.1"/>
    <property type="molecule type" value="Genomic_DNA"/>
</dbReference>
<name>A0A0F8X7Y1_9ZZZZ</name>
<accession>A0A0F8X7Y1</accession>
<feature type="non-terminal residue" evidence="2">
    <location>
        <position position="1"/>
    </location>
</feature>
<protein>
    <submittedName>
        <fullName evidence="2">Uncharacterized protein</fullName>
    </submittedName>
</protein>
<evidence type="ECO:0000256" key="1">
    <source>
        <dbReference type="SAM" id="Coils"/>
    </source>
</evidence>
<gene>
    <name evidence="2" type="ORF">LCGC14_2979390</name>
</gene>
<evidence type="ECO:0000313" key="2">
    <source>
        <dbReference type="EMBL" id="KKK64913.1"/>
    </source>
</evidence>
<organism evidence="2">
    <name type="scientific">marine sediment metagenome</name>
    <dbReference type="NCBI Taxonomy" id="412755"/>
    <lineage>
        <taxon>unclassified sequences</taxon>
        <taxon>metagenomes</taxon>
        <taxon>ecological metagenomes</taxon>
    </lineage>
</organism>
<dbReference type="AlphaFoldDB" id="A0A0F8X7Y1"/>